<feature type="chain" id="PRO_5026805103" description="Lipoprotein" evidence="1">
    <location>
        <begin position="27"/>
        <end position="202"/>
    </location>
</feature>
<organism evidence="2 3">
    <name type="scientific">Aquipseudomonas campi</name>
    <dbReference type="NCBI Taxonomy" id="2731681"/>
    <lineage>
        <taxon>Bacteria</taxon>
        <taxon>Pseudomonadati</taxon>
        <taxon>Pseudomonadota</taxon>
        <taxon>Gammaproteobacteria</taxon>
        <taxon>Pseudomonadales</taxon>
        <taxon>Pseudomonadaceae</taxon>
        <taxon>Aquipseudomonas</taxon>
    </lineage>
</organism>
<accession>A0A6M8FDR7</accession>
<feature type="signal peptide" evidence="1">
    <location>
        <begin position="1"/>
        <end position="26"/>
    </location>
</feature>
<protein>
    <recommendedName>
        <fullName evidence="4">Lipoprotein</fullName>
    </recommendedName>
</protein>
<dbReference type="RefSeq" id="WP_173205678.1">
    <property type="nucleotide sequence ID" value="NZ_CP053697.2"/>
</dbReference>
<dbReference type="EMBL" id="CP053697">
    <property type="protein sequence ID" value="QKE62977.1"/>
    <property type="molecule type" value="Genomic_DNA"/>
</dbReference>
<dbReference type="AlphaFoldDB" id="A0A6M8FDR7"/>
<dbReference type="Proteomes" id="UP000501379">
    <property type="component" value="Chromosome"/>
</dbReference>
<evidence type="ECO:0008006" key="4">
    <source>
        <dbReference type="Google" id="ProtNLM"/>
    </source>
</evidence>
<gene>
    <name evidence="2" type="ORF">HNE05_06255</name>
</gene>
<sequence>MPTINNLGFLLLSASLLGACSSPAQNEPLSRDVDTSQVTIEGVPGGVATQVQEINAVVSAINYATSSVTLEDAQGKQHSFTASPEMINFPQLKVGDKVNATVVLEQMVYLREPGAASEDGAAGLVAAPPAGSKPGLLVADTVEVTAVVKVLDTKQRTATLEFADGTRKTVQVRPDVQLKDEYLNRQVVIRLSSALAIRVEPQ</sequence>
<proteinExistence type="predicted"/>
<evidence type="ECO:0000313" key="3">
    <source>
        <dbReference type="Proteomes" id="UP000501379"/>
    </source>
</evidence>
<name>A0A6M8FDR7_9GAMM</name>
<keyword evidence="3" id="KW-1185">Reference proteome</keyword>
<keyword evidence="1" id="KW-0732">Signal</keyword>
<reference evidence="2" key="1">
    <citation type="submission" date="2020-07" db="EMBL/GenBank/DDBJ databases">
        <title>Nitrate ammonifying Pseudomonas campi sp. nov. isolated from German agricultural grassland.</title>
        <authorList>
            <person name="Timsy T."/>
            <person name="Ulrich A."/>
            <person name="Spanner T."/>
            <person name="Foesel B."/>
            <person name="Kolb S."/>
            <person name="Horn M.A."/>
            <person name="Behrendt U."/>
        </authorList>
    </citation>
    <scope>NUCLEOTIDE SEQUENCE</scope>
    <source>
        <strain evidence="2">S1-A32-2</strain>
    </source>
</reference>
<evidence type="ECO:0000256" key="1">
    <source>
        <dbReference type="SAM" id="SignalP"/>
    </source>
</evidence>
<dbReference type="KEGG" id="pcam:HNE05_06255"/>
<evidence type="ECO:0000313" key="2">
    <source>
        <dbReference type="EMBL" id="QKE62977.1"/>
    </source>
</evidence>